<dbReference type="Proteomes" id="UP000266841">
    <property type="component" value="Unassembled WGS sequence"/>
</dbReference>
<dbReference type="eggNOG" id="ENOG502SDQH">
    <property type="taxonomic scope" value="Eukaryota"/>
</dbReference>
<organism evidence="2 3">
    <name type="scientific">Thalassiosira oceanica</name>
    <name type="common">Marine diatom</name>
    <dbReference type="NCBI Taxonomy" id="159749"/>
    <lineage>
        <taxon>Eukaryota</taxon>
        <taxon>Sar</taxon>
        <taxon>Stramenopiles</taxon>
        <taxon>Ochrophyta</taxon>
        <taxon>Bacillariophyta</taxon>
        <taxon>Coscinodiscophyceae</taxon>
        <taxon>Thalassiosirophycidae</taxon>
        <taxon>Thalassiosirales</taxon>
        <taxon>Thalassiosiraceae</taxon>
        <taxon>Thalassiosira</taxon>
    </lineage>
</organism>
<protein>
    <submittedName>
        <fullName evidence="2">Uncharacterized protein</fullName>
    </submittedName>
</protein>
<comment type="caution">
    <text evidence="2">The sequence shown here is derived from an EMBL/GenBank/DDBJ whole genome shotgun (WGS) entry which is preliminary data.</text>
</comment>
<dbReference type="EMBL" id="AGNL01002874">
    <property type="protein sequence ID" value="EJK75542.1"/>
    <property type="molecule type" value="Genomic_DNA"/>
</dbReference>
<evidence type="ECO:0000313" key="3">
    <source>
        <dbReference type="Proteomes" id="UP000266841"/>
    </source>
</evidence>
<evidence type="ECO:0000256" key="1">
    <source>
        <dbReference type="SAM" id="MobiDB-lite"/>
    </source>
</evidence>
<dbReference type="AlphaFoldDB" id="K0TQ72"/>
<reference evidence="2 3" key="1">
    <citation type="journal article" date="2012" name="Genome Biol.">
        <title>Genome and low-iron response of an oceanic diatom adapted to chronic iron limitation.</title>
        <authorList>
            <person name="Lommer M."/>
            <person name="Specht M."/>
            <person name="Roy A.S."/>
            <person name="Kraemer L."/>
            <person name="Andreson R."/>
            <person name="Gutowska M.A."/>
            <person name="Wolf J."/>
            <person name="Bergner S.V."/>
            <person name="Schilhabel M.B."/>
            <person name="Klostermeier U.C."/>
            <person name="Beiko R.G."/>
            <person name="Rosenstiel P."/>
            <person name="Hippler M."/>
            <person name="Laroche J."/>
        </authorList>
    </citation>
    <scope>NUCLEOTIDE SEQUENCE [LARGE SCALE GENOMIC DNA]</scope>
    <source>
        <strain evidence="2 3">CCMP1005</strain>
    </source>
</reference>
<evidence type="ECO:0000313" key="2">
    <source>
        <dbReference type="EMBL" id="EJK75542.1"/>
    </source>
</evidence>
<feature type="compositionally biased region" description="Basic residues" evidence="1">
    <location>
        <begin position="1"/>
        <end position="10"/>
    </location>
</feature>
<accession>K0TQ72</accession>
<gene>
    <name evidence="2" type="ORF">THAOC_02730</name>
</gene>
<feature type="region of interest" description="Disordered" evidence="1">
    <location>
        <begin position="1"/>
        <end position="27"/>
    </location>
</feature>
<proteinExistence type="predicted"/>
<sequence length="119" mass="13142">MGKASRRNRGSGKTAEDKSVVSNAPLSEDEIIQSHTLHKQEFDRIRITYKLDSPDQADKISEMLANSDEGVSAPEFARMFGMSTTEAVVFLEWIKVGIKFKEETLDTAKKSGFAGSQGK</sequence>
<keyword evidence="3" id="KW-1185">Reference proteome</keyword>
<dbReference type="OrthoDB" id="39890at2759"/>
<name>K0TQ72_THAOC</name>